<gene>
    <name evidence="1" type="ORF">ASPCAL04659</name>
</gene>
<dbReference type="OMA" id="HECTSAL"/>
<protein>
    <submittedName>
        <fullName evidence="1">Uncharacterized protein</fullName>
    </submittedName>
</protein>
<sequence>MIRDLLSSGSYMRSFNLVLAHRRRIVRRHQGGGTWYRYWDRVYNATQIAREIVINDPFEDFELSNIEMAIITRSTEGLQSCLLLKQGLVSTADLDDFEFCTLLLMCLGWVPGILLLLNSTLPRPAWVIEHCFQGACQYHECTSALLLLEYIDGISTHHLAAVVTCGDIKVLETVIYELSTRRYQLQEVAQQLSVNTILSLGLPTEGLLDTRACAVQEVLEQHDISIEPRLHTDWGSLYSAIPRWGTTAANILYTSGFTDLNQCDTYDLPPLAYLGHVDSSLSAESTLEQFLDLACWMIGRGASLHHLQSVEGCAAILHFAENLADWILEEYLNLPYQRVPFFELALKSEVQSLNVDNARPLQAVLSDNTKDNCSCACSEKGCSPVTRLLRRFCERRRDSPMFSGLCGSICLRLQEFLSERFLGNPNPIFISSAIRYLTFDVMDLTHTCHASRYDDPIDPEEAREIREEESELIDQLEALVVEFSEKYDELRVGILDFFKGYWKTRMSEVLTPAWPDEGVLRRAQEIGIISSEEPEASLDRVLYWVAEWELPGGF</sequence>
<organism evidence="1 2">
    <name type="scientific">Aspergillus calidoustus</name>
    <dbReference type="NCBI Taxonomy" id="454130"/>
    <lineage>
        <taxon>Eukaryota</taxon>
        <taxon>Fungi</taxon>
        <taxon>Dikarya</taxon>
        <taxon>Ascomycota</taxon>
        <taxon>Pezizomycotina</taxon>
        <taxon>Eurotiomycetes</taxon>
        <taxon>Eurotiomycetidae</taxon>
        <taxon>Eurotiales</taxon>
        <taxon>Aspergillaceae</taxon>
        <taxon>Aspergillus</taxon>
        <taxon>Aspergillus subgen. Nidulantes</taxon>
    </lineage>
</organism>
<accession>A0A0U5FVF0</accession>
<evidence type="ECO:0000313" key="1">
    <source>
        <dbReference type="EMBL" id="CEL03505.1"/>
    </source>
</evidence>
<proteinExistence type="predicted"/>
<keyword evidence="2" id="KW-1185">Reference proteome</keyword>
<dbReference type="Proteomes" id="UP000054771">
    <property type="component" value="Unassembled WGS sequence"/>
</dbReference>
<reference evidence="2" key="1">
    <citation type="journal article" date="2016" name="Genome Announc.">
        <title>Draft genome sequences of fungus Aspergillus calidoustus.</title>
        <authorList>
            <person name="Horn F."/>
            <person name="Linde J."/>
            <person name="Mattern D.J."/>
            <person name="Walther G."/>
            <person name="Guthke R."/>
            <person name="Scherlach K."/>
            <person name="Martin K."/>
            <person name="Brakhage A.A."/>
            <person name="Petzke L."/>
            <person name="Valiante V."/>
        </authorList>
    </citation>
    <scope>NUCLEOTIDE SEQUENCE [LARGE SCALE GENOMIC DNA]</scope>
    <source>
        <strain evidence="2">SF006504</strain>
    </source>
</reference>
<dbReference type="EMBL" id="CDMC01000003">
    <property type="protein sequence ID" value="CEL03505.1"/>
    <property type="molecule type" value="Genomic_DNA"/>
</dbReference>
<dbReference type="AlphaFoldDB" id="A0A0U5FVF0"/>
<evidence type="ECO:0000313" key="2">
    <source>
        <dbReference type="Proteomes" id="UP000054771"/>
    </source>
</evidence>
<name>A0A0U5FVF0_ASPCI</name>
<dbReference type="OrthoDB" id="1577640at2759"/>